<feature type="domain" description="RapZ C-terminal" evidence="7">
    <location>
        <begin position="264"/>
        <end position="382"/>
    </location>
</feature>
<dbReference type="Pfam" id="PF22740">
    <property type="entry name" value="PapZ_C"/>
    <property type="match status" value="1"/>
</dbReference>
<feature type="domain" description="RapZ-like N-terminal" evidence="6">
    <location>
        <begin position="105"/>
        <end position="258"/>
    </location>
</feature>
<dbReference type="InterPro" id="IPR053930">
    <property type="entry name" value="RapZ-like_N"/>
</dbReference>
<dbReference type="OrthoDB" id="9784461at2"/>
<evidence type="ECO:0000256" key="3">
    <source>
        <dbReference type="ARBA" id="ARBA00023134"/>
    </source>
</evidence>
<dbReference type="PANTHER" id="PTHR30448:SF0">
    <property type="entry name" value="RNASE ADAPTER PROTEIN RAPZ"/>
    <property type="match status" value="1"/>
</dbReference>
<feature type="region of interest" description="Disordered" evidence="5">
    <location>
        <begin position="1"/>
        <end position="100"/>
    </location>
</feature>
<dbReference type="InterPro" id="IPR027417">
    <property type="entry name" value="P-loop_NTPase"/>
</dbReference>
<dbReference type="HAMAP" id="MF_00636">
    <property type="entry name" value="RapZ_like"/>
    <property type="match status" value="1"/>
</dbReference>
<organism evidence="8 9">
    <name type="scientific">Microlunatus soli</name>
    <dbReference type="NCBI Taxonomy" id="630515"/>
    <lineage>
        <taxon>Bacteria</taxon>
        <taxon>Bacillati</taxon>
        <taxon>Actinomycetota</taxon>
        <taxon>Actinomycetes</taxon>
        <taxon>Propionibacteriales</taxon>
        <taxon>Propionibacteriaceae</taxon>
        <taxon>Microlunatus</taxon>
    </lineage>
</organism>
<feature type="compositionally biased region" description="Polar residues" evidence="5">
    <location>
        <begin position="1"/>
        <end position="32"/>
    </location>
</feature>
<dbReference type="InterPro" id="IPR005337">
    <property type="entry name" value="RapZ-like"/>
</dbReference>
<dbReference type="SUPFAM" id="SSF52540">
    <property type="entry name" value="P-loop containing nucleoside triphosphate hydrolases"/>
    <property type="match status" value="1"/>
</dbReference>
<keyword evidence="1 4" id="KW-0547">Nucleotide-binding</keyword>
<feature type="binding site" evidence="4">
    <location>
        <begin position="111"/>
        <end position="118"/>
    </location>
    <ligand>
        <name>ATP</name>
        <dbReference type="ChEBI" id="CHEBI:30616"/>
    </ligand>
</feature>
<feature type="binding site" evidence="4">
    <location>
        <begin position="160"/>
        <end position="163"/>
    </location>
    <ligand>
        <name>GTP</name>
        <dbReference type="ChEBI" id="CHEBI:37565"/>
    </ligand>
</feature>
<evidence type="ECO:0000259" key="7">
    <source>
        <dbReference type="Pfam" id="PF22740"/>
    </source>
</evidence>
<gene>
    <name evidence="8" type="ORF">SAMN04489812_0791</name>
</gene>
<evidence type="ECO:0000313" key="9">
    <source>
        <dbReference type="Proteomes" id="UP000199103"/>
    </source>
</evidence>
<evidence type="ECO:0000256" key="2">
    <source>
        <dbReference type="ARBA" id="ARBA00022840"/>
    </source>
</evidence>
<evidence type="ECO:0000313" key="8">
    <source>
        <dbReference type="EMBL" id="SDS07064.1"/>
    </source>
</evidence>
<keyword evidence="3 4" id="KW-0342">GTP-binding</keyword>
<dbReference type="STRING" id="630515.SAMN04489812_0791"/>
<protein>
    <submittedName>
        <fullName evidence="8">UPF0042 nucleotide-binding protein</fullName>
    </submittedName>
</protein>
<dbReference type="EMBL" id="LT629772">
    <property type="protein sequence ID" value="SDS07064.1"/>
    <property type="molecule type" value="Genomic_DNA"/>
</dbReference>
<dbReference type="NCBIfam" id="NF003828">
    <property type="entry name" value="PRK05416.1"/>
    <property type="match status" value="1"/>
</dbReference>
<dbReference type="Gene3D" id="3.40.50.300">
    <property type="entry name" value="P-loop containing nucleotide triphosphate hydrolases"/>
    <property type="match status" value="1"/>
</dbReference>
<dbReference type="Pfam" id="PF03668">
    <property type="entry name" value="RapZ-like_N"/>
    <property type="match status" value="1"/>
</dbReference>
<dbReference type="InterPro" id="IPR053931">
    <property type="entry name" value="RapZ_C"/>
</dbReference>
<dbReference type="GO" id="GO:0005525">
    <property type="term" value="F:GTP binding"/>
    <property type="evidence" value="ECO:0007669"/>
    <property type="project" value="UniProtKB-UniRule"/>
</dbReference>
<dbReference type="GO" id="GO:0005524">
    <property type="term" value="F:ATP binding"/>
    <property type="evidence" value="ECO:0007669"/>
    <property type="project" value="UniProtKB-UniRule"/>
</dbReference>
<dbReference type="AlphaFoldDB" id="A0A1H1P7B5"/>
<keyword evidence="2 4" id="KW-0067">ATP-binding</keyword>
<evidence type="ECO:0000256" key="1">
    <source>
        <dbReference type="ARBA" id="ARBA00022741"/>
    </source>
</evidence>
<proteinExistence type="inferred from homology"/>
<evidence type="ECO:0000259" key="6">
    <source>
        <dbReference type="Pfam" id="PF03668"/>
    </source>
</evidence>
<reference evidence="8 9" key="1">
    <citation type="submission" date="2016-10" db="EMBL/GenBank/DDBJ databases">
        <authorList>
            <person name="de Groot N.N."/>
        </authorList>
    </citation>
    <scope>NUCLEOTIDE SEQUENCE [LARGE SCALE GENOMIC DNA]</scope>
    <source>
        <strain evidence="8 9">DSM 21800</strain>
    </source>
</reference>
<sequence length="385" mass="40482">MAAVSTPSTDQADATTPNETGPDQAGSDQAGSDQGGPGPIGPESTALAEPHSAGSEPGAGPTGSGRGSASAEADAADPSSDPAEEPSGQSGPEEPTSDAEQDQFRLVIVTGMSGAGRSTTANALEDVGWYVVDNLPPSVLLEVCELALQANQTRLAVVLDVRTRSFFEQLPTMFSDLSNAGIQAEIVYLEADDDVIVRRQESARRPHPLQGDGRLMDGITAERASLATLRAAADLVVDTSSLNVHQLGSRIGAAFGGSQHDQLRVTVVSFGFKNGIPIDADLVFDVRFLPNPHWIPALRPLTGLSREVSSYVLEQQGAEEFISQLQAMLAVIGSGYIREGKRFATIAIGCTGGKHRSTAITEEFARRLRADGTVTNVLHRDLGRE</sequence>
<accession>A0A1H1P7B5</accession>
<keyword evidence="9" id="KW-1185">Reference proteome</keyword>
<name>A0A1H1P7B5_9ACTN</name>
<feature type="compositionally biased region" description="Low complexity" evidence="5">
    <location>
        <begin position="68"/>
        <end position="94"/>
    </location>
</feature>
<evidence type="ECO:0000256" key="4">
    <source>
        <dbReference type="HAMAP-Rule" id="MF_00636"/>
    </source>
</evidence>
<dbReference type="Proteomes" id="UP000199103">
    <property type="component" value="Chromosome I"/>
</dbReference>
<dbReference type="PANTHER" id="PTHR30448">
    <property type="entry name" value="RNASE ADAPTER PROTEIN RAPZ"/>
    <property type="match status" value="1"/>
</dbReference>
<evidence type="ECO:0000256" key="5">
    <source>
        <dbReference type="SAM" id="MobiDB-lite"/>
    </source>
</evidence>